<sequence length="162" mass="17891">MAERHPAAAFEAVLVPDGVDGTVHLAADKSFGTNPNQTISPVLNGVRNLLRDAAKEPSVPRFVVTSSNRAIYNAVPGKKFTIVANMGNEEAIGKSWRLPPYEEDRKWDVYAALKTQCELEYWRFGQEEKPSFVINSVFPSDVVSPTFHPEQPGSTSKLALDF</sequence>
<evidence type="ECO:0000313" key="4">
    <source>
        <dbReference type="Proteomes" id="UP000053789"/>
    </source>
</evidence>
<protein>
    <recommendedName>
        <fullName evidence="5">NAD-dependent epimerase/dehydratase domain-containing protein</fullName>
    </recommendedName>
</protein>
<dbReference type="VEuPathDB" id="FungiDB:Z519_06600"/>
<dbReference type="EMBL" id="KN846988">
    <property type="protein sequence ID" value="KIW92752.1"/>
    <property type="molecule type" value="Genomic_DNA"/>
</dbReference>
<evidence type="ECO:0008006" key="5">
    <source>
        <dbReference type="Google" id="ProtNLM"/>
    </source>
</evidence>
<evidence type="ECO:0000256" key="2">
    <source>
        <dbReference type="ARBA" id="ARBA00023445"/>
    </source>
</evidence>
<dbReference type="PANTHER" id="PTHR10366">
    <property type="entry name" value="NAD DEPENDENT EPIMERASE/DEHYDRATASE"/>
    <property type="match status" value="1"/>
</dbReference>
<dbReference type="InterPro" id="IPR050425">
    <property type="entry name" value="NAD(P)_dehydrat-like"/>
</dbReference>
<gene>
    <name evidence="3" type="ORF">Z519_06600</name>
</gene>
<dbReference type="AlphaFoldDB" id="A0A0D2G1Z0"/>
<name>A0A0D2G1Z0_CLAB1</name>
<evidence type="ECO:0000256" key="1">
    <source>
        <dbReference type="ARBA" id="ARBA00023002"/>
    </source>
</evidence>
<dbReference type="InterPro" id="IPR036291">
    <property type="entry name" value="NAD(P)-bd_dom_sf"/>
</dbReference>
<dbReference type="Gene3D" id="3.40.50.720">
    <property type="entry name" value="NAD(P)-binding Rossmann-like Domain"/>
    <property type="match status" value="1"/>
</dbReference>
<dbReference type="GeneID" id="27699528"/>
<dbReference type="Proteomes" id="UP000053789">
    <property type="component" value="Unassembled WGS sequence"/>
</dbReference>
<dbReference type="GO" id="GO:0016616">
    <property type="term" value="F:oxidoreductase activity, acting on the CH-OH group of donors, NAD or NADP as acceptor"/>
    <property type="evidence" value="ECO:0007669"/>
    <property type="project" value="TreeGrafter"/>
</dbReference>
<organism evidence="3 4">
    <name type="scientific">Cladophialophora bantiana (strain ATCC 10958 / CBS 173.52 / CDC B-1940 / NIH 8579)</name>
    <name type="common">Xylohypha bantiana</name>
    <dbReference type="NCBI Taxonomy" id="1442370"/>
    <lineage>
        <taxon>Eukaryota</taxon>
        <taxon>Fungi</taxon>
        <taxon>Dikarya</taxon>
        <taxon>Ascomycota</taxon>
        <taxon>Pezizomycotina</taxon>
        <taxon>Eurotiomycetes</taxon>
        <taxon>Chaetothyriomycetidae</taxon>
        <taxon>Chaetothyriales</taxon>
        <taxon>Herpotrichiellaceae</taxon>
        <taxon>Cladophialophora</taxon>
    </lineage>
</organism>
<keyword evidence="1" id="KW-0560">Oxidoreductase</keyword>
<evidence type="ECO:0000313" key="3">
    <source>
        <dbReference type="EMBL" id="KIW92752.1"/>
    </source>
</evidence>
<proteinExistence type="inferred from homology"/>
<reference evidence="3" key="1">
    <citation type="submission" date="2015-01" db="EMBL/GenBank/DDBJ databases">
        <title>The Genome Sequence of Cladophialophora bantiana CBS 173.52.</title>
        <authorList>
            <consortium name="The Broad Institute Genomics Platform"/>
            <person name="Cuomo C."/>
            <person name="de Hoog S."/>
            <person name="Gorbushina A."/>
            <person name="Stielow B."/>
            <person name="Teixiera M."/>
            <person name="Abouelleil A."/>
            <person name="Chapman S.B."/>
            <person name="Priest M."/>
            <person name="Young S.K."/>
            <person name="Wortman J."/>
            <person name="Nusbaum C."/>
            <person name="Birren B."/>
        </authorList>
    </citation>
    <scope>NUCLEOTIDE SEQUENCE [LARGE SCALE GENOMIC DNA]</scope>
    <source>
        <strain evidence="3">CBS 173.52</strain>
    </source>
</reference>
<dbReference type="OrthoDB" id="2735536at2759"/>
<dbReference type="PANTHER" id="PTHR10366:SF562">
    <property type="entry name" value="ALDEHYDE REDUCTASE II (AFU_ORTHOLOGUE AFUA_1G11360)"/>
    <property type="match status" value="1"/>
</dbReference>
<accession>A0A0D2G1Z0</accession>
<keyword evidence="4" id="KW-1185">Reference proteome</keyword>
<dbReference type="HOGENOM" id="CLU_1635197_0_0_1"/>
<comment type="similarity">
    <text evidence="2">Belongs to the NAD(P)-dependent epimerase/dehydratase family. Dihydroflavonol-4-reductase subfamily.</text>
</comment>
<dbReference type="SUPFAM" id="SSF51735">
    <property type="entry name" value="NAD(P)-binding Rossmann-fold domains"/>
    <property type="match status" value="1"/>
</dbReference>
<dbReference type="RefSeq" id="XP_016619421.1">
    <property type="nucleotide sequence ID" value="XM_016764339.1"/>
</dbReference>